<gene>
    <name evidence="2" type="ORF">DEA37_0006991</name>
</gene>
<sequence length="150" mass="18059">MLFRPWKGEYLMQQIHLRILTHMNPQNHWIPLVLSLILLCLNRSIATLEDYVDDEDNDLEMDKRFLLSLPVTRHRMSSFSRPRRFMLGLPVAGLKHHKQSLMVKRSENDDDEDEDEYVVNKRFLLGLPYQKIRKQNYKRFLLGLPMRRPQ</sequence>
<comment type="caution">
    <text evidence="2">The sequence shown here is derived from an EMBL/GenBank/DDBJ whole genome shotgun (WGS) entry which is preliminary data.</text>
</comment>
<keyword evidence="3" id="KW-1185">Reference proteome</keyword>
<reference evidence="2 3" key="1">
    <citation type="journal article" date="2019" name="Gigascience">
        <title>Whole-genome sequence of the oriental lung fluke Paragonimus westermani.</title>
        <authorList>
            <person name="Oey H."/>
            <person name="Zakrzewski M."/>
            <person name="Narain K."/>
            <person name="Devi K.R."/>
            <person name="Agatsuma T."/>
            <person name="Nawaratna S."/>
            <person name="Gobert G.N."/>
            <person name="Jones M.K."/>
            <person name="Ragan M.A."/>
            <person name="McManus D.P."/>
            <person name="Krause L."/>
        </authorList>
    </citation>
    <scope>NUCLEOTIDE SEQUENCE [LARGE SCALE GENOMIC DNA]</scope>
    <source>
        <strain evidence="2 3">IND2009</strain>
    </source>
</reference>
<feature type="chain" id="PRO_5023927677" evidence="1">
    <location>
        <begin position="47"/>
        <end position="150"/>
    </location>
</feature>
<name>A0A5J4NJ86_9TREM</name>
<dbReference type="AlphaFoldDB" id="A0A5J4NJ86"/>
<dbReference type="Proteomes" id="UP000324629">
    <property type="component" value="Unassembled WGS sequence"/>
</dbReference>
<evidence type="ECO:0000313" key="3">
    <source>
        <dbReference type="Proteomes" id="UP000324629"/>
    </source>
</evidence>
<keyword evidence="1" id="KW-0732">Signal</keyword>
<organism evidence="2 3">
    <name type="scientific">Paragonimus westermani</name>
    <dbReference type="NCBI Taxonomy" id="34504"/>
    <lineage>
        <taxon>Eukaryota</taxon>
        <taxon>Metazoa</taxon>
        <taxon>Spiralia</taxon>
        <taxon>Lophotrochozoa</taxon>
        <taxon>Platyhelminthes</taxon>
        <taxon>Trematoda</taxon>
        <taxon>Digenea</taxon>
        <taxon>Plagiorchiida</taxon>
        <taxon>Troglotremata</taxon>
        <taxon>Troglotrematidae</taxon>
        <taxon>Paragonimus</taxon>
    </lineage>
</organism>
<protein>
    <submittedName>
        <fullName evidence="2">Uncharacterized protein</fullName>
    </submittedName>
</protein>
<evidence type="ECO:0000313" key="2">
    <source>
        <dbReference type="EMBL" id="KAA3675409.1"/>
    </source>
</evidence>
<feature type="signal peptide" evidence="1">
    <location>
        <begin position="1"/>
        <end position="46"/>
    </location>
</feature>
<accession>A0A5J4NJ86</accession>
<proteinExistence type="predicted"/>
<dbReference type="EMBL" id="QNGE01002539">
    <property type="protein sequence ID" value="KAA3675409.1"/>
    <property type="molecule type" value="Genomic_DNA"/>
</dbReference>
<evidence type="ECO:0000256" key="1">
    <source>
        <dbReference type="SAM" id="SignalP"/>
    </source>
</evidence>